<feature type="compositionally biased region" description="Low complexity" evidence="11">
    <location>
        <begin position="490"/>
        <end position="508"/>
    </location>
</feature>
<evidence type="ECO:0000256" key="10">
    <source>
        <dbReference type="ARBA" id="ARBA00055676"/>
    </source>
</evidence>
<evidence type="ECO:0000256" key="5">
    <source>
        <dbReference type="ARBA" id="ARBA00022741"/>
    </source>
</evidence>
<evidence type="ECO:0000256" key="1">
    <source>
        <dbReference type="ARBA" id="ARBA00005080"/>
    </source>
</evidence>
<feature type="region of interest" description="Disordered" evidence="11">
    <location>
        <begin position="463"/>
        <end position="535"/>
    </location>
</feature>
<gene>
    <name evidence="14" type="ORF">G7K_1404-t1</name>
</gene>
<protein>
    <recommendedName>
        <fullName evidence="4">GTP cyclohydrolase 1</fullName>
        <ecNumber evidence="3">3.5.4.16</ecNumber>
    </recommendedName>
    <alternativeName>
        <fullName evidence="9">GTP cyclohydrolase I</fullName>
    </alternativeName>
</protein>
<keyword evidence="5" id="KW-0547">Nucleotide-binding</keyword>
<keyword evidence="8" id="KW-0342">GTP-binding</keyword>
<feature type="transmembrane region" description="Helical" evidence="12">
    <location>
        <begin position="381"/>
        <end position="401"/>
    </location>
</feature>
<feature type="region of interest" description="Disordered" evidence="11">
    <location>
        <begin position="805"/>
        <end position="830"/>
    </location>
</feature>
<dbReference type="EMBL" id="BACD03000007">
    <property type="protein sequence ID" value="GAO47194.1"/>
    <property type="molecule type" value="Genomic_DNA"/>
</dbReference>
<accession>A0A0E9NBH9</accession>
<feature type="region of interest" description="Disordered" evidence="11">
    <location>
        <begin position="845"/>
        <end position="936"/>
    </location>
</feature>
<dbReference type="InterPro" id="IPR020602">
    <property type="entry name" value="GTP_CycHdrlase_I_dom"/>
</dbReference>
<evidence type="ECO:0000256" key="6">
    <source>
        <dbReference type="ARBA" id="ARBA00022801"/>
    </source>
</evidence>
<feature type="compositionally biased region" description="Low complexity" evidence="11">
    <location>
        <begin position="350"/>
        <end position="360"/>
    </location>
</feature>
<evidence type="ECO:0000256" key="12">
    <source>
        <dbReference type="SAM" id="Phobius"/>
    </source>
</evidence>
<dbReference type="Pfam" id="PF13409">
    <property type="entry name" value="GST_N_2"/>
    <property type="match status" value="1"/>
</dbReference>
<dbReference type="GO" id="GO:0003934">
    <property type="term" value="F:GTP cyclohydrolase I activity"/>
    <property type="evidence" value="ECO:0007669"/>
    <property type="project" value="UniProtKB-EC"/>
</dbReference>
<comment type="caution">
    <text evidence="14">The sequence shown here is derived from an EMBL/GenBank/DDBJ whole genome shotgun (WGS) entry which is preliminary data.</text>
</comment>
<evidence type="ECO:0000256" key="7">
    <source>
        <dbReference type="ARBA" id="ARBA00022909"/>
    </source>
</evidence>
<dbReference type="Proteomes" id="UP000033140">
    <property type="component" value="Unassembled WGS sequence"/>
</dbReference>
<proteinExistence type="inferred from homology"/>
<sequence>MTPPPVSHIPPAPSSENMTETEGENPTQLALDTAAPLNPASHLLKDGAGPSRPSTPYTSTPPVDPSNGLSWPAHGTLSRRHETPTQRTTRIENISTHITSILSNLGEDPSREGLLKTPTRFAEAIDFFTRGYEVDLKDIVNDAIFEEDHDEMVVVRDIPVFSMCEHHLVPFTGHIHIGYIPNRRVVGLSKLARIAEMFSRRLQVQERLTKQVALAIQEILAPQGVGVVMEASHLCMVMRGVQKPGATTVTSAMLGVFREGGKTREEPRPRNEVDGGEEAYRGCDEVASFSTATVFVFLLSGCSGVRLVFNRLGHNTQMAGIQQAWPQYSFSTLSFATTASLHRQYPRSRSSSLSISYDPDLTSDPRQHTVKNEPQASITTFFFILALGILLEVLTFVGWVLRMFLVGVNAALGLNIFPGPGGVALGIGGKEVDGDLLESEVVPVSEGEIDDVVTSDHEISVNTEIDGEGEVRDSDDSANTLVSPNLNPAPSSDPDTRPPTSSSTTSSSRRIKLHPDDSWLSTEGKEKRREEWVSPRKLRKMKKMEGKGGVGVEVENPFEVLRGGDGTPRREVDHERDELGEASLEEDETGSASDPETEQEYEGKKRAVIEEAIQTKDDGQEEGEATESPSESVPLQIEDDDERLATQTSQEAGLHTLLPPTLLADAPQAVADVSAGPLIVCETTSDDPTTIVCHPVSTPAVPEEDQVSHQEQESDSRPTTTNESVLAPFPEPEDLPKRSIKPVLAQKKSLDSGYARSDDKVSDWGLDEPQQPLKPVMSDVEVMGTTKISRAESALSQLEDWGMDEVAANGRESSASPQESRRRTKGMMRAESVVSSTSAWGFDEEDVVPMNPKTPLRRQRMTRAESATSKLSDWGLDDNGDAPSPLPSSDRMRPMRSSSSYNPRQIHRRDSISSLNSRQSRRSHTQHMHTHFTPFMRELDTQSRRSWVDESARSVREGSVIEEGISVSDWGLEVDIEDGQGERKGGGDAWLGLDVGEVVEAEVKRDRKGMIRTAAFAVGLALKTRMNKARSETEGPVVFFLWRITAFHLFFLCPLFLTKVLWYCFNKLCINHNVNERPAAGACLRWFALRSHSCPAQIKRSDKTPGADQDERSNSKLRNSSHLQSVKMSTSTGTDKIGTLLYSPTSPFVRKIITASRELGILHRLTITRLPIGPLLTDAEIWSHNPLGKVPCLIIEKDDDEDDDDEVLFPSPVVLRYLDVEGRMTVAGRDGNGGTKEERLKELQLEALCDGILDAMVLVHYELTIRPESTPSQTPWQSWIDGQTSKARRGLHLLASRVRDGTITTPKPDQIMNVVQISLAAVLWWLQRRFPEEGWLEDEEMGVLKEWEEVVKKRESMAPEPEMEFGESVVVEKGPNGDEKIVQV</sequence>
<keyword evidence="12" id="KW-0472">Membrane</keyword>
<dbReference type="InterPro" id="IPR001474">
    <property type="entry name" value="GTP_CycHdrlase_I"/>
</dbReference>
<feature type="compositionally biased region" description="Basic and acidic residues" evidence="11">
    <location>
        <begin position="706"/>
        <end position="716"/>
    </location>
</feature>
<comment type="similarity">
    <text evidence="2">Belongs to the GTP cyclohydrolase I family.</text>
</comment>
<keyword evidence="12" id="KW-1133">Transmembrane helix</keyword>
<feature type="compositionally biased region" description="Polar residues" evidence="11">
    <location>
        <begin position="16"/>
        <end position="30"/>
    </location>
</feature>
<dbReference type="GO" id="GO:0008270">
    <property type="term" value="F:zinc ion binding"/>
    <property type="evidence" value="ECO:0007669"/>
    <property type="project" value="TreeGrafter"/>
</dbReference>
<dbReference type="PROSITE" id="PS00860">
    <property type="entry name" value="GTP_CYCLOHYDROL_1_2"/>
    <property type="match status" value="1"/>
</dbReference>
<feature type="compositionally biased region" description="Basic and acidic residues" evidence="11">
    <location>
        <begin position="513"/>
        <end position="534"/>
    </location>
</feature>
<dbReference type="EC" id="3.5.4.16" evidence="3"/>
<evidence type="ECO:0000256" key="3">
    <source>
        <dbReference type="ARBA" id="ARBA00012715"/>
    </source>
</evidence>
<dbReference type="UniPathway" id="UPA00848">
    <property type="reaction ID" value="UER00151"/>
</dbReference>
<dbReference type="NCBIfam" id="TIGR00063">
    <property type="entry name" value="folE"/>
    <property type="match status" value="1"/>
</dbReference>
<dbReference type="InterPro" id="IPR043133">
    <property type="entry name" value="GTP-CH-I_C/QueF"/>
</dbReference>
<feature type="region of interest" description="Disordered" evidence="11">
    <location>
        <begin position="1"/>
        <end position="87"/>
    </location>
</feature>
<reference evidence="14 15" key="3">
    <citation type="journal article" date="2015" name="Genome Announc.">
        <title>Draft Genome Sequence of the Archiascomycetous Yeast Saitoella complicata.</title>
        <authorList>
            <person name="Yamauchi K."/>
            <person name="Kondo S."/>
            <person name="Hamamoto M."/>
            <person name="Takahashi Y."/>
            <person name="Ogura Y."/>
            <person name="Hayashi T."/>
            <person name="Nishida H."/>
        </authorList>
    </citation>
    <scope>NUCLEOTIDE SEQUENCE [LARGE SCALE GENOMIC DNA]</scope>
    <source>
        <strain evidence="14 15">NRRL Y-17804</strain>
    </source>
</reference>
<keyword evidence="7" id="KW-0289">Folate biosynthesis</keyword>
<feature type="compositionally biased region" description="Basic residues" evidence="11">
    <location>
        <begin position="919"/>
        <end position="930"/>
    </location>
</feature>
<feature type="region of interest" description="Disordered" evidence="11">
    <location>
        <begin position="683"/>
        <end position="778"/>
    </location>
</feature>
<dbReference type="InterPro" id="IPR036249">
    <property type="entry name" value="Thioredoxin-like_sf"/>
</dbReference>
<dbReference type="CDD" id="cd00642">
    <property type="entry name" value="GTP_cyclohydro1"/>
    <property type="match status" value="1"/>
</dbReference>
<name>A0A0E9NBH9_SAICN</name>
<dbReference type="GO" id="GO:0005525">
    <property type="term" value="F:GTP binding"/>
    <property type="evidence" value="ECO:0007669"/>
    <property type="project" value="UniProtKB-KW"/>
</dbReference>
<feature type="compositionally biased region" description="Acidic residues" evidence="11">
    <location>
        <begin position="580"/>
        <end position="600"/>
    </location>
</feature>
<dbReference type="SUPFAM" id="SSF52833">
    <property type="entry name" value="Thioredoxin-like"/>
    <property type="match status" value="1"/>
</dbReference>
<feature type="compositionally biased region" description="Pro residues" evidence="11">
    <location>
        <begin position="1"/>
        <end position="13"/>
    </location>
</feature>
<feature type="region of interest" description="Disordered" evidence="11">
    <location>
        <begin position="557"/>
        <end position="659"/>
    </location>
</feature>
<organism evidence="14 15">
    <name type="scientific">Saitoella complicata (strain BCRC 22490 / CBS 7301 / JCM 7358 / NBRC 10748 / NRRL Y-17804)</name>
    <dbReference type="NCBI Taxonomy" id="698492"/>
    <lineage>
        <taxon>Eukaryota</taxon>
        <taxon>Fungi</taxon>
        <taxon>Dikarya</taxon>
        <taxon>Ascomycota</taxon>
        <taxon>Taphrinomycotina</taxon>
        <taxon>Taphrinomycotina incertae sedis</taxon>
        <taxon>Saitoella</taxon>
    </lineage>
</organism>
<dbReference type="Gene3D" id="1.20.1050.10">
    <property type="match status" value="1"/>
</dbReference>
<keyword evidence="15" id="KW-1185">Reference proteome</keyword>
<feature type="compositionally biased region" description="Basic and acidic residues" evidence="11">
    <location>
        <begin position="1099"/>
        <end position="1114"/>
    </location>
</feature>
<evidence type="ECO:0000259" key="13">
    <source>
        <dbReference type="PROSITE" id="PS50404"/>
    </source>
</evidence>
<dbReference type="GO" id="GO:0046656">
    <property type="term" value="P:folic acid biosynthetic process"/>
    <property type="evidence" value="ECO:0007669"/>
    <property type="project" value="UniProtKB-KW"/>
</dbReference>
<feature type="region of interest" description="Disordered" evidence="11">
    <location>
        <begin position="1098"/>
        <end position="1131"/>
    </location>
</feature>
<feature type="compositionally biased region" description="Polar residues" evidence="11">
    <location>
        <begin position="1116"/>
        <end position="1131"/>
    </location>
</feature>
<evidence type="ECO:0000256" key="9">
    <source>
        <dbReference type="ARBA" id="ARBA00030854"/>
    </source>
</evidence>
<dbReference type="HAMAP" id="MF_00223">
    <property type="entry name" value="FolE"/>
    <property type="match status" value="1"/>
</dbReference>
<dbReference type="Gene3D" id="3.40.30.10">
    <property type="entry name" value="Glutaredoxin"/>
    <property type="match status" value="1"/>
</dbReference>
<feature type="compositionally biased region" description="Low complexity" evidence="11">
    <location>
        <begin position="50"/>
        <end position="61"/>
    </location>
</feature>
<dbReference type="InterPro" id="IPR004045">
    <property type="entry name" value="Glutathione_S-Trfase_N"/>
</dbReference>
<reference evidence="14 15" key="2">
    <citation type="journal article" date="2014" name="J. Gen. Appl. Microbiol.">
        <title>The early diverging ascomycetous budding yeast Saitoella complicata has three histone deacetylases belonging to the Clr6, Hos2, and Rpd3 lineages.</title>
        <authorList>
            <person name="Nishida H."/>
            <person name="Matsumoto T."/>
            <person name="Kondo S."/>
            <person name="Hamamoto M."/>
            <person name="Yoshikawa H."/>
        </authorList>
    </citation>
    <scope>NUCLEOTIDE SEQUENCE [LARGE SCALE GENOMIC DNA]</scope>
    <source>
        <strain evidence="14 15">NRRL Y-17804</strain>
    </source>
</reference>
<dbReference type="GO" id="GO:0006729">
    <property type="term" value="P:tetrahydrobiopterin biosynthetic process"/>
    <property type="evidence" value="ECO:0007669"/>
    <property type="project" value="TreeGrafter"/>
</dbReference>
<dbReference type="PANTHER" id="PTHR11109:SF7">
    <property type="entry name" value="GTP CYCLOHYDROLASE 1"/>
    <property type="match status" value="1"/>
</dbReference>
<dbReference type="Gene3D" id="3.30.1130.10">
    <property type="match status" value="1"/>
</dbReference>
<comment type="pathway">
    <text evidence="1">Cofactor biosynthesis; 7,8-dihydroneopterin triphosphate biosynthesis; 7,8-dihydroneopterin triphosphate from GTP: step 1/1.</text>
</comment>
<dbReference type="SUPFAM" id="SSF55620">
    <property type="entry name" value="Tetrahydrobiopterin biosynthesis enzymes-like"/>
    <property type="match status" value="1"/>
</dbReference>
<feature type="domain" description="GST N-terminal" evidence="13">
    <location>
        <begin position="1136"/>
        <end position="1226"/>
    </location>
</feature>
<dbReference type="FunFam" id="3.30.1130.10:FF:000012">
    <property type="entry name" value="GTP cyclohydrolase 1"/>
    <property type="match status" value="1"/>
</dbReference>
<keyword evidence="6" id="KW-0378">Hydrolase</keyword>
<evidence type="ECO:0000313" key="14">
    <source>
        <dbReference type="EMBL" id="GAO47194.1"/>
    </source>
</evidence>
<dbReference type="Gene3D" id="1.10.286.10">
    <property type="match status" value="1"/>
</dbReference>
<reference evidence="14 15" key="1">
    <citation type="journal article" date="2011" name="J. Gen. Appl. Microbiol.">
        <title>Draft genome sequencing of the enigmatic yeast Saitoella complicata.</title>
        <authorList>
            <person name="Nishida H."/>
            <person name="Hamamoto M."/>
            <person name="Sugiyama J."/>
        </authorList>
    </citation>
    <scope>NUCLEOTIDE SEQUENCE [LARGE SCALE GENOMIC DNA]</scope>
    <source>
        <strain evidence="14 15">NRRL Y-17804</strain>
    </source>
</reference>
<comment type="function">
    <text evidence="10">GTP cyclohydrolase 1 is the first enzyme in the biosynthetic pathway leading to folic acid.</text>
</comment>
<feature type="region of interest" description="Disordered" evidence="11">
    <location>
        <begin position="350"/>
        <end position="370"/>
    </location>
</feature>
<evidence type="ECO:0000256" key="2">
    <source>
        <dbReference type="ARBA" id="ARBA00008085"/>
    </source>
</evidence>
<dbReference type="Pfam" id="PF01227">
    <property type="entry name" value="GTP_cyclohydroI"/>
    <property type="match status" value="1"/>
</dbReference>
<dbReference type="InterPro" id="IPR043134">
    <property type="entry name" value="GTP-CH-I_N"/>
</dbReference>
<dbReference type="GO" id="GO:0005737">
    <property type="term" value="C:cytoplasm"/>
    <property type="evidence" value="ECO:0007669"/>
    <property type="project" value="TreeGrafter"/>
</dbReference>
<feature type="compositionally biased region" description="Low complexity" evidence="11">
    <location>
        <begin position="895"/>
        <end position="904"/>
    </location>
</feature>
<evidence type="ECO:0000256" key="11">
    <source>
        <dbReference type="SAM" id="MobiDB-lite"/>
    </source>
</evidence>
<feature type="compositionally biased region" description="Polar residues" evidence="11">
    <location>
        <begin position="477"/>
        <end position="489"/>
    </location>
</feature>
<dbReference type="PANTHER" id="PTHR11109">
    <property type="entry name" value="GTP CYCLOHYDROLASE I"/>
    <property type="match status" value="1"/>
</dbReference>
<feature type="compositionally biased region" description="Basic and acidic residues" evidence="11">
    <location>
        <begin position="1375"/>
        <end position="1384"/>
    </location>
</feature>
<evidence type="ECO:0000256" key="4">
    <source>
        <dbReference type="ARBA" id="ARBA00017272"/>
    </source>
</evidence>
<dbReference type="NCBIfam" id="NF006826">
    <property type="entry name" value="PRK09347.1-3"/>
    <property type="match status" value="1"/>
</dbReference>
<dbReference type="PROSITE" id="PS50404">
    <property type="entry name" value="GST_NTER"/>
    <property type="match status" value="1"/>
</dbReference>
<feature type="region of interest" description="Disordered" evidence="11">
    <location>
        <begin position="1355"/>
        <end position="1384"/>
    </location>
</feature>
<evidence type="ECO:0000313" key="15">
    <source>
        <dbReference type="Proteomes" id="UP000033140"/>
    </source>
</evidence>
<dbReference type="PROSITE" id="PS00859">
    <property type="entry name" value="GTP_CYCLOHYDROL_1_1"/>
    <property type="match status" value="1"/>
</dbReference>
<dbReference type="STRING" id="698492.A0A0E9NBH9"/>
<evidence type="ECO:0000256" key="8">
    <source>
        <dbReference type="ARBA" id="ARBA00023134"/>
    </source>
</evidence>
<feature type="compositionally biased region" description="Basic and acidic residues" evidence="11">
    <location>
        <begin position="567"/>
        <end position="579"/>
    </location>
</feature>
<dbReference type="InterPro" id="IPR018234">
    <property type="entry name" value="GTP_CycHdrlase_I_CS"/>
</dbReference>
<feature type="compositionally biased region" description="Basic and acidic residues" evidence="11">
    <location>
        <begin position="601"/>
        <end position="618"/>
    </location>
</feature>
<dbReference type="GO" id="GO:0046654">
    <property type="term" value="P:tetrahydrofolate biosynthetic process"/>
    <property type="evidence" value="ECO:0007669"/>
    <property type="project" value="InterPro"/>
</dbReference>
<dbReference type="NCBIfam" id="NF006825">
    <property type="entry name" value="PRK09347.1-2"/>
    <property type="match status" value="1"/>
</dbReference>
<keyword evidence="12" id="KW-0812">Transmembrane</keyword>